<keyword evidence="4 15" id="KW-1003">Cell membrane</keyword>
<comment type="function">
    <text evidence="13">Component of the F(0) channel, it forms part of the peripheral stalk, linking F(1) to F(0). The b'-subunit is a diverged and duplicated form of b found in plants and photosynthetic bacteria.</text>
</comment>
<keyword evidence="7 15" id="KW-0375">Hydrogen ion transport</keyword>
<evidence type="ECO:0000256" key="11">
    <source>
        <dbReference type="ARBA" id="ARBA00023310"/>
    </source>
</evidence>
<evidence type="ECO:0000256" key="16">
    <source>
        <dbReference type="RuleBase" id="RU003848"/>
    </source>
</evidence>
<dbReference type="RefSeq" id="WP_078707026.1">
    <property type="nucleotide sequence ID" value="NZ_FUXL01000002.1"/>
</dbReference>
<dbReference type="CDD" id="cd06503">
    <property type="entry name" value="ATP-synt_Fo_b"/>
    <property type="match status" value="1"/>
</dbReference>
<evidence type="ECO:0000256" key="12">
    <source>
        <dbReference type="ARBA" id="ARBA00025198"/>
    </source>
</evidence>
<evidence type="ECO:0000313" key="19">
    <source>
        <dbReference type="Proteomes" id="UP000190135"/>
    </source>
</evidence>
<evidence type="ECO:0000313" key="18">
    <source>
        <dbReference type="EMBL" id="SJZ72919.1"/>
    </source>
</evidence>
<evidence type="ECO:0000256" key="14">
    <source>
        <dbReference type="ARBA" id="ARBA00025830"/>
    </source>
</evidence>
<evidence type="ECO:0000256" key="3">
    <source>
        <dbReference type="ARBA" id="ARBA00022448"/>
    </source>
</evidence>
<dbReference type="NCBIfam" id="NF006612">
    <property type="entry name" value="PRK09174.1"/>
    <property type="match status" value="1"/>
</dbReference>
<evidence type="ECO:0000256" key="2">
    <source>
        <dbReference type="ARBA" id="ARBA00005513"/>
    </source>
</evidence>
<organism evidence="18 19">
    <name type="scientific">Consotaella salsifontis</name>
    <dbReference type="NCBI Taxonomy" id="1365950"/>
    <lineage>
        <taxon>Bacteria</taxon>
        <taxon>Pseudomonadati</taxon>
        <taxon>Pseudomonadota</taxon>
        <taxon>Alphaproteobacteria</taxon>
        <taxon>Hyphomicrobiales</taxon>
        <taxon>Aurantimonadaceae</taxon>
        <taxon>Consotaella</taxon>
    </lineage>
</organism>
<dbReference type="InterPro" id="IPR002146">
    <property type="entry name" value="ATP_synth_b/b'su_bac/chlpt"/>
</dbReference>
<evidence type="ECO:0000256" key="1">
    <source>
        <dbReference type="ARBA" id="ARBA00004377"/>
    </source>
</evidence>
<dbReference type="GO" id="GO:0005886">
    <property type="term" value="C:plasma membrane"/>
    <property type="evidence" value="ECO:0007669"/>
    <property type="project" value="UniProtKB-SubCell"/>
</dbReference>
<dbReference type="GO" id="GO:0046933">
    <property type="term" value="F:proton-transporting ATP synthase activity, rotational mechanism"/>
    <property type="evidence" value="ECO:0007669"/>
    <property type="project" value="UniProtKB-UniRule"/>
</dbReference>
<dbReference type="Proteomes" id="UP000190135">
    <property type="component" value="Unassembled WGS sequence"/>
</dbReference>
<dbReference type="PANTHER" id="PTHR33445">
    <property type="entry name" value="ATP SYNTHASE SUBUNIT B', CHLOROPLASTIC"/>
    <property type="match status" value="1"/>
</dbReference>
<dbReference type="AlphaFoldDB" id="A0A1T4N0V0"/>
<dbReference type="Gene3D" id="6.10.250.1580">
    <property type="match status" value="1"/>
</dbReference>
<keyword evidence="10 15" id="KW-0472">Membrane</keyword>
<keyword evidence="9 15" id="KW-0406">Ion transport</keyword>
<comment type="subcellular location">
    <subcellularLocation>
        <location evidence="1">Cell inner membrane</location>
        <topology evidence="1">Single-pass membrane protein</topology>
    </subcellularLocation>
    <subcellularLocation>
        <location evidence="15">Cell membrane</location>
        <topology evidence="15">Single-pass membrane protein</topology>
    </subcellularLocation>
</comment>
<reference evidence="18 19" key="1">
    <citation type="submission" date="2017-02" db="EMBL/GenBank/DDBJ databases">
        <authorList>
            <person name="Peterson S.W."/>
        </authorList>
    </citation>
    <scope>NUCLEOTIDE SEQUENCE [LARGE SCALE GENOMIC DNA]</scope>
    <source>
        <strain evidence="18 19">USBA 369</strain>
    </source>
</reference>
<feature type="transmembrane region" description="Helical" evidence="15">
    <location>
        <begin position="49"/>
        <end position="68"/>
    </location>
</feature>
<protein>
    <recommendedName>
        <fullName evidence="15">ATP synthase subunit b</fullName>
    </recommendedName>
    <alternativeName>
        <fullName evidence="15">ATP synthase F(0) sector subunit b</fullName>
    </alternativeName>
    <alternativeName>
        <fullName evidence="15">ATPase subunit I</fullName>
    </alternativeName>
    <alternativeName>
        <fullName evidence="15">F-type ATPase subunit b</fullName>
        <shortName evidence="15">F-ATPase subunit b</shortName>
    </alternativeName>
</protein>
<keyword evidence="19" id="KW-1185">Reference proteome</keyword>
<evidence type="ECO:0000256" key="10">
    <source>
        <dbReference type="ARBA" id="ARBA00023136"/>
    </source>
</evidence>
<dbReference type="GO" id="GO:0045259">
    <property type="term" value="C:proton-transporting ATP synthase complex"/>
    <property type="evidence" value="ECO:0007669"/>
    <property type="project" value="UniProtKB-KW"/>
</dbReference>
<proteinExistence type="inferred from homology"/>
<keyword evidence="11 15" id="KW-0066">ATP synthesis</keyword>
<evidence type="ECO:0000256" key="6">
    <source>
        <dbReference type="ARBA" id="ARBA00022692"/>
    </source>
</evidence>
<gene>
    <name evidence="15" type="primary">atpF</name>
    <name evidence="18" type="ORF">SAMN05428963_102373</name>
</gene>
<dbReference type="Pfam" id="PF00430">
    <property type="entry name" value="ATP-synt_B"/>
    <property type="match status" value="1"/>
</dbReference>
<keyword evidence="5 15" id="KW-0138">CF(0)</keyword>
<keyword evidence="17" id="KW-0175">Coiled coil</keyword>
<dbReference type="EMBL" id="FUXL01000002">
    <property type="protein sequence ID" value="SJZ72919.1"/>
    <property type="molecule type" value="Genomic_DNA"/>
</dbReference>
<dbReference type="GO" id="GO:0046961">
    <property type="term" value="F:proton-transporting ATPase activity, rotational mechanism"/>
    <property type="evidence" value="ECO:0007669"/>
    <property type="project" value="TreeGrafter"/>
</dbReference>
<dbReference type="InterPro" id="IPR050059">
    <property type="entry name" value="ATP_synthase_B_chain"/>
</dbReference>
<evidence type="ECO:0000256" key="7">
    <source>
        <dbReference type="ARBA" id="ARBA00022781"/>
    </source>
</evidence>
<dbReference type="HAMAP" id="MF_01398">
    <property type="entry name" value="ATP_synth_b_bprime"/>
    <property type="match status" value="1"/>
</dbReference>
<accession>A0A1T4N0V0</accession>
<dbReference type="OrthoDB" id="9805716at2"/>
<dbReference type="PANTHER" id="PTHR33445:SF1">
    <property type="entry name" value="ATP SYNTHASE SUBUNIT B"/>
    <property type="match status" value="1"/>
</dbReference>
<comment type="function">
    <text evidence="12 15">F(1)F(0) ATP synthase produces ATP from ADP in the presence of a proton or sodium gradient. F-type ATPases consist of two structural domains, F(1) containing the extramembraneous catalytic core and F(0) containing the membrane proton channel, linked together by a central stalk and a peripheral stalk. During catalysis, ATP synthesis in the catalytic domain of F(1) is coupled via a rotary mechanism of the central stalk subunits to proton translocation.</text>
</comment>
<evidence type="ECO:0000256" key="5">
    <source>
        <dbReference type="ARBA" id="ARBA00022547"/>
    </source>
</evidence>
<comment type="subunit">
    <text evidence="14 15">F-type ATPases have 2 components, F(1) - the catalytic core - and F(0) - the membrane proton channel. F(1) has five subunits: alpha(3), beta(3), gamma(1), delta(1), epsilon(1). F(0) has three main subunits: a(1), b(2) and c(10-14). The alpha and beta chains form an alternating ring which encloses part of the gamma chain. F(1) is attached to F(0) by a central stalk formed by the gamma and epsilon chains, while a peripheral stalk is formed by the delta and b chains.</text>
</comment>
<evidence type="ECO:0000256" key="4">
    <source>
        <dbReference type="ARBA" id="ARBA00022475"/>
    </source>
</evidence>
<sequence length="201" mass="21956">MFVTEALAQTETPATDHALPPSDPAAAAHGETVQVEGEHGVFPPLNPEFFASQILWLAITFGVFYLVLDRVIIPRLSGILENRRDRIAFDLEAAEQMKAEADEAEAAYEQELAEARARSQEIAGAARDAARSDADRERRKIEKELDEKLAAAQARISEIKATAMADVGTIAEDVTETIVRELTDLDVSREVASEAVRAVRA</sequence>
<dbReference type="STRING" id="1365950.SAMN05428963_102373"/>
<feature type="coiled-coil region" evidence="17">
    <location>
        <begin position="87"/>
        <end position="162"/>
    </location>
</feature>
<evidence type="ECO:0000256" key="9">
    <source>
        <dbReference type="ARBA" id="ARBA00023065"/>
    </source>
</evidence>
<evidence type="ECO:0000256" key="13">
    <source>
        <dbReference type="ARBA" id="ARBA00025614"/>
    </source>
</evidence>
<evidence type="ECO:0000256" key="17">
    <source>
        <dbReference type="SAM" id="Coils"/>
    </source>
</evidence>
<keyword evidence="6 15" id="KW-0812">Transmembrane</keyword>
<evidence type="ECO:0000256" key="15">
    <source>
        <dbReference type="HAMAP-Rule" id="MF_01398"/>
    </source>
</evidence>
<evidence type="ECO:0000256" key="8">
    <source>
        <dbReference type="ARBA" id="ARBA00022989"/>
    </source>
</evidence>
<keyword evidence="8 15" id="KW-1133">Transmembrane helix</keyword>
<keyword evidence="3 15" id="KW-0813">Transport</keyword>
<name>A0A1T4N0V0_9HYPH</name>
<comment type="similarity">
    <text evidence="2 15 16">Belongs to the ATPase B chain family.</text>
</comment>